<accession>Q220W8</accession>
<feature type="domain" description="Glycosyltransferase subfamily 4-like N-terminal" evidence="1">
    <location>
        <begin position="42"/>
        <end position="226"/>
    </location>
</feature>
<dbReference type="STRING" id="338969.Rfer_0684"/>
<dbReference type="InterPro" id="IPR028098">
    <property type="entry name" value="Glyco_trans_4-like_N"/>
</dbReference>
<dbReference type="Gene3D" id="3.40.50.2000">
    <property type="entry name" value="Glycogen Phosphorylase B"/>
    <property type="match status" value="1"/>
</dbReference>
<dbReference type="CAZy" id="GT4">
    <property type="family name" value="Glycosyltransferase Family 4"/>
</dbReference>
<dbReference type="Pfam" id="PF13439">
    <property type="entry name" value="Glyco_transf_4"/>
    <property type="match status" value="1"/>
</dbReference>
<dbReference type="SUPFAM" id="SSF53756">
    <property type="entry name" value="UDP-Glycosyltransferase/glycogen phosphorylase"/>
    <property type="match status" value="1"/>
</dbReference>
<dbReference type="HOGENOM" id="CLU_032377_0_0_4"/>
<organism evidence="2 3">
    <name type="scientific">Albidiferax ferrireducens (strain ATCC BAA-621 / DSM 15236 / T118)</name>
    <name type="common">Rhodoferax ferrireducens</name>
    <dbReference type="NCBI Taxonomy" id="338969"/>
    <lineage>
        <taxon>Bacteria</taxon>
        <taxon>Pseudomonadati</taxon>
        <taxon>Pseudomonadota</taxon>
        <taxon>Betaproteobacteria</taxon>
        <taxon>Burkholderiales</taxon>
        <taxon>Comamonadaceae</taxon>
        <taxon>Rhodoferax</taxon>
    </lineage>
</organism>
<dbReference type="EMBL" id="CP000267">
    <property type="protein sequence ID" value="ABD68435.1"/>
    <property type="molecule type" value="Genomic_DNA"/>
</dbReference>
<proteinExistence type="predicted"/>
<sequence length="437" mass="47891">MRSHPSGRASTATTTGIHLKRILMIAYHFPPLAGSSGIQRTLRFVQHLPSLGWQPLVLSAHPSAYEKTSDDLLADVPAGTVVRRAFALDTARHLQIAGRYLGWMARPDRWISWKFDAIRQGLKLIEEFKPDVIWSTYPIATAHVIASALHRKTGIPWVADFRDPMAQEGYPADPRTWQRYLAIEADAAALARYCVFTTPGAARVYQQRYPAAAGRMMVLENGYDEESFASAALQPQVSSSEGSTTSSTPRPLVMLHSGIVYPSERDPTQLFVALGRLQKAGALGPNELHIRFRASVHDDLLHSLALAYGAQDYIELCPATPYREALAEMMAVDALLVMQASNCNAQIPAKIYEYLRAGKPILGLTDPDGDTAGVLRGAGLNDMARLDSADEIARVLPVFAAAVRADKAKLPDPAAVQLASRRGRSELLVRFLNDVDK</sequence>
<dbReference type="AlphaFoldDB" id="Q220W8"/>
<dbReference type="OrthoDB" id="9794575at2"/>
<protein>
    <recommendedName>
        <fullName evidence="1">Glycosyltransferase subfamily 4-like N-terminal domain-containing protein</fullName>
    </recommendedName>
</protein>
<dbReference type="eggNOG" id="COG0438">
    <property type="taxonomic scope" value="Bacteria"/>
</dbReference>
<name>Q220W8_ALBFT</name>
<evidence type="ECO:0000259" key="1">
    <source>
        <dbReference type="Pfam" id="PF13439"/>
    </source>
</evidence>
<evidence type="ECO:0000313" key="2">
    <source>
        <dbReference type="EMBL" id="ABD68435.1"/>
    </source>
</evidence>
<dbReference type="Proteomes" id="UP000008332">
    <property type="component" value="Chromosome"/>
</dbReference>
<dbReference type="KEGG" id="rfr:Rfer_0684"/>
<keyword evidence="3" id="KW-1185">Reference proteome</keyword>
<dbReference type="GO" id="GO:0016757">
    <property type="term" value="F:glycosyltransferase activity"/>
    <property type="evidence" value="ECO:0007669"/>
    <property type="project" value="UniProtKB-ARBA"/>
</dbReference>
<reference evidence="3" key="1">
    <citation type="submission" date="2006-02" db="EMBL/GenBank/DDBJ databases">
        <title>Complete sequence of chromosome of Rhodoferax ferrireducens DSM 15236.</title>
        <authorList>
            <person name="Copeland A."/>
            <person name="Lucas S."/>
            <person name="Lapidus A."/>
            <person name="Barry K."/>
            <person name="Detter J.C."/>
            <person name="Glavina del Rio T."/>
            <person name="Hammon N."/>
            <person name="Israni S."/>
            <person name="Pitluck S."/>
            <person name="Brettin T."/>
            <person name="Bruce D."/>
            <person name="Han C."/>
            <person name="Tapia R."/>
            <person name="Gilna P."/>
            <person name="Kiss H."/>
            <person name="Schmutz J."/>
            <person name="Larimer F."/>
            <person name="Land M."/>
            <person name="Kyrpides N."/>
            <person name="Ivanova N."/>
            <person name="Richardson P."/>
        </authorList>
    </citation>
    <scope>NUCLEOTIDE SEQUENCE [LARGE SCALE GENOMIC DNA]</scope>
    <source>
        <strain evidence="3">ATCC BAA-621 / DSM 15236 / T118</strain>
    </source>
</reference>
<evidence type="ECO:0000313" key="3">
    <source>
        <dbReference type="Proteomes" id="UP000008332"/>
    </source>
</evidence>
<gene>
    <name evidence="2" type="ordered locus">Rfer_0684</name>
</gene>